<sequence>MHIQLIVVSLRRDTYLSIAKVTNAYSKRRIHGKDKIQVVLRQTARQESRASQKPLSPEDFI</sequence>
<accession>S4N6Q3</accession>
<reference evidence="3" key="1">
    <citation type="journal article" date="2013" name="Genome">
        <title>Draft Genome Sequences of Porphyromonas crevioricanis JCM 15906T and Porphyromonas cansulci JCM 13913T Isolated from a Canine Oral Cavity.</title>
        <authorList>
            <person name="Sakamoto M."/>
            <person name="Tanaka N."/>
            <person name="Shiwa Y."/>
            <person name="Yoshikawa H."/>
            <person name="Ohkuma M."/>
        </authorList>
    </citation>
    <scope>NUCLEOTIDE SEQUENCE [LARGE SCALE GENOMIC DNA]</scope>
    <source>
        <strain evidence="3">JCM 15906</strain>
    </source>
</reference>
<gene>
    <name evidence="2" type="ORF">PORCRE_209</name>
</gene>
<evidence type="ECO:0000256" key="1">
    <source>
        <dbReference type="SAM" id="MobiDB-lite"/>
    </source>
</evidence>
<feature type="region of interest" description="Disordered" evidence="1">
    <location>
        <begin position="41"/>
        <end position="61"/>
    </location>
</feature>
<dbReference type="AlphaFoldDB" id="S4N6Q3"/>
<organism evidence="2 3">
    <name type="scientific">Porphyromonas crevioricanis JCM 15906</name>
    <dbReference type="NCBI Taxonomy" id="1305617"/>
    <lineage>
        <taxon>Bacteria</taxon>
        <taxon>Pseudomonadati</taxon>
        <taxon>Bacteroidota</taxon>
        <taxon>Bacteroidia</taxon>
        <taxon>Bacteroidales</taxon>
        <taxon>Porphyromonadaceae</taxon>
        <taxon>Porphyromonas</taxon>
    </lineage>
</organism>
<protein>
    <submittedName>
        <fullName evidence="2">Uncharacterized protein</fullName>
    </submittedName>
</protein>
<evidence type="ECO:0000313" key="3">
    <source>
        <dbReference type="Proteomes" id="UP000018031"/>
    </source>
</evidence>
<comment type="caution">
    <text evidence="2">The sequence shown here is derived from an EMBL/GenBank/DDBJ whole genome shotgun (WGS) entry which is preliminary data.</text>
</comment>
<dbReference type="EMBL" id="BAOU01000005">
    <property type="protein sequence ID" value="GAD04523.1"/>
    <property type="molecule type" value="Genomic_DNA"/>
</dbReference>
<proteinExistence type="predicted"/>
<evidence type="ECO:0000313" key="2">
    <source>
        <dbReference type="EMBL" id="GAD04523.1"/>
    </source>
</evidence>
<name>S4N6Q3_9PORP</name>
<reference evidence="2 3" key="2">
    <citation type="journal article" date="2013" name="Genome Announc.">
        <title>Draft Genome Sequences of Porphyromonas crevioricanis JCM 15906T and Porphyromonas cansulci JCM 13913T Isolated from a Canine Oral Cavity.</title>
        <authorList>
            <person name="Sakamoto M."/>
            <person name="Tanaka N."/>
            <person name="Shiwa Y."/>
            <person name="Yoshikawa H."/>
            <person name="Ohkuma M."/>
        </authorList>
    </citation>
    <scope>NUCLEOTIDE SEQUENCE [LARGE SCALE GENOMIC DNA]</scope>
    <source>
        <strain evidence="2 3">JCM 15906</strain>
    </source>
</reference>
<dbReference type="Proteomes" id="UP000018031">
    <property type="component" value="Unassembled WGS sequence"/>
</dbReference>